<dbReference type="AlphaFoldDB" id="A0A0K1EJ56"/>
<keyword evidence="1 3" id="KW-0732">Signal</keyword>
<name>A0A0K1EJ56_CHOCO</name>
<keyword evidence="2" id="KW-0697">Rotamase</keyword>
<dbReference type="Gene3D" id="1.10.4030.10">
    <property type="entry name" value="Porin chaperone SurA, peptide-binding domain"/>
    <property type="match status" value="1"/>
</dbReference>
<dbReference type="InterPro" id="IPR027304">
    <property type="entry name" value="Trigger_fact/SurA_dom_sf"/>
</dbReference>
<organism evidence="5 6">
    <name type="scientific">Chondromyces crocatus</name>
    <dbReference type="NCBI Taxonomy" id="52"/>
    <lineage>
        <taxon>Bacteria</taxon>
        <taxon>Pseudomonadati</taxon>
        <taxon>Myxococcota</taxon>
        <taxon>Polyangia</taxon>
        <taxon>Polyangiales</taxon>
        <taxon>Polyangiaceae</taxon>
        <taxon>Chondromyces</taxon>
    </lineage>
</organism>
<dbReference type="SUPFAM" id="SSF109998">
    <property type="entry name" value="Triger factor/SurA peptide-binding domain-like"/>
    <property type="match status" value="1"/>
</dbReference>
<dbReference type="EMBL" id="CP012159">
    <property type="protein sequence ID" value="AKT40900.1"/>
    <property type="molecule type" value="Genomic_DNA"/>
</dbReference>
<dbReference type="PANTHER" id="PTHR47637:SF1">
    <property type="entry name" value="CHAPERONE SURA"/>
    <property type="match status" value="1"/>
</dbReference>
<evidence type="ECO:0000313" key="6">
    <source>
        <dbReference type="Proteomes" id="UP000067626"/>
    </source>
</evidence>
<dbReference type="GO" id="GO:0003755">
    <property type="term" value="F:peptidyl-prolyl cis-trans isomerase activity"/>
    <property type="evidence" value="ECO:0007669"/>
    <property type="project" value="UniProtKB-KW"/>
</dbReference>
<sequence>MKCTRLVALCLGTALGIAAATFARPASAQTRIVDRVVAVVEQVPIFGSTLRERAAPLVRKLEASVEDPVQRETARSRLFDELLRQMVDEAVIEQGARAEQVSVTEGEIDDVLKQIAAQNRFTVEQLLAHAEVEGFTKDVYRAELRRQVLEGKLLRAFMARRGISVDRLGPVEQQQRIAQERHAMLVELRAKTFIEVRL</sequence>
<dbReference type="InterPro" id="IPR050280">
    <property type="entry name" value="OMP_Chaperone_SurA"/>
</dbReference>
<dbReference type="KEGG" id="ccro:CMC5_050570"/>
<dbReference type="STRING" id="52.CMC5_050570"/>
<dbReference type="InterPro" id="IPR015391">
    <property type="entry name" value="SurA_N"/>
</dbReference>
<dbReference type="PANTHER" id="PTHR47637">
    <property type="entry name" value="CHAPERONE SURA"/>
    <property type="match status" value="1"/>
</dbReference>
<keyword evidence="6" id="KW-1185">Reference proteome</keyword>
<evidence type="ECO:0000256" key="3">
    <source>
        <dbReference type="SAM" id="SignalP"/>
    </source>
</evidence>
<feature type="chain" id="PRO_5005459562" description="SurA N-terminal domain-containing protein" evidence="3">
    <location>
        <begin position="29"/>
        <end position="198"/>
    </location>
</feature>
<evidence type="ECO:0000259" key="4">
    <source>
        <dbReference type="Pfam" id="PF09312"/>
    </source>
</evidence>
<keyword evidence="2" id="KW-0413">Isomerase</keyword>
<proteinExistence type="predicted"/>
<reference evidence="5 6" key="1">
    <citation type="submission" date="2015-07" db="EMBL/GenBank/DDBJ databases">
        <title>Genome analysis of myxobacterium Chondromyces crocatus Cm c5 reveals a high potential for natural compound synthesis and the genetic basis for the loss of fruiting body formation.</title>
        <authorList>
            <person name="Zaburannyi N."/>
            <person name="Bunk B."/>
            <person name="Maier J."/>
            <person name="Overmann J."/>
            <person name="Mueller R."/>
        </authorList>
    </citation>
    <scope>NUCLEOTIDE SEQUENCE [LARGE SCALE GENOMIC DNA]</scope>
    <source>
        <strain evidence="5 6">Cm c5</strain>
    </source>
</reference>
<gene>
    <name evidence="5" type="ORF">CMC5_050570</name>
</gene>
<evidence type="ECO:0000256" key="2">
    <source>
        <dbReference type="ARBA" id="ARBA00023110"/>
    </source>
</evidence>
<dbReference type="RefSeq" id="WP_218920055.1">
    <property type="nucleotide sequence ID" value="NZ_CP012159.1"/>
</dbReference>
<protein>
    <recommendedName>
        <fullName evidence="4">SurA N-terminal domain-containing protein</fullName>
    </recommendedName>
</protein>
<dbReference type="Proteomes" id="UP000067626">
    <property type="component" value="Chromosome"/>
</dbReference>
<feature type="domain" description="SurA N-terminal" evidence="4">
    <location>
        <begin position="33"/>
        <end position="150"/>
    </location>
</feature>
<dbReference type="Pfam" id="PF09312">
    <property type="entry name" value="SurA_N"/>
    <property type="match status" value="1"/>
</dbReference>
<feature type="signal peptide" evidence="3">
    <location>
        <begin position="1"/>
        <end position="28"/>
    </location>
</feature>
<accession>A0A0K1EJ56</accession>
<evidence type="ECO:0000256" key="1">
    <source>
        <dbReference type="ARBA" id="ARBA00022729"/>
    </source>
</evidence>
<evidence type="ECO:0000313" key="5">
    <source>
        <dbReference type="EMBL" id="AKT40900.1"/>
    </source>
</evidence>